<name>A0A2H0N736_9BACT</name>
<sequence length="119" mass="12212">AGSGTTKEAIQVSAGTTRYFKLVGDVTGVTATTTLSIQLEGDANDLQVAMTAGADNFTTGEYAFATTAAIVDDTAQIDDDFIWSGNSTTTSGVATFDWVNGYVVTGLPSSNLSAETLTP</sequence>
<reference evidence="1 2" key="1">
    <citation type="submission" date="2017-09" db="EMBL/GenBank/DDBJ databases">
        <title>Depth-based differentiation of microbial function through sediment-hosted aquifers and enrichment of novel symbionts in the deep terrestrial subsurface.</title>
        <authorList>
            <person name="Probst A.J."/>
            <person name="Ladd B."/>
            <person name="Jarett J.K."/>
            <person name="Geller-Mcgrath D.E."/>
            <person name="Sieber C.M."/>
            <person name="Emerson J.B."/>
            <person name="Anantharaman K."/>
            <person name="Thomas B.C."/>
            <person name="Malmstrom R."/>
            <person name="Stieglmeier M."/>
            <person name="Klingl A."/>
            <person name="Woyke T."/>
            <person name="Ryan C.M."/>
            <person name="Banfield J.F."/>
        </authorList>
    </citation>
    <scope>NUCLEOTIDE SEQUENCE [LARGE SCALE GENOMIC DNA]</scope>
    <source>
        <strain evidence="1">CG11_big_fil_rev_8_21_14_0_20_35_14</strain>
    </source>
</reference>
<protein>
    <submittedName>
        <fullName evidence="1">Uncharacterized protein</fullName>
    </submittedName>
</protein>
<dbReference type="Proteomes" id="UP000229893">
    <property type="component" value="Unassembled WGS sequence"/>
</dbReference>
<evidence type="ECO:0000313" key="2">
    <source>
        <dbReference type="Proteomes" id="UP000229893"/>
    </source>
</evidence>
<feature type="non-terminal residue" evidence="1">
    <location>
        <position position="1"/>
    </location>
</feature>
<gene>
    <name evidence="1" type="ORF">COV57_02955</name>
</gene>
<organism evidence="1 2">
    <name type="scientific">Candidatus Liptonbacteria bacterium CG11_big_fil_rev_8_21_14_0_20_35_14</name>
    <dbReference type="NCBI Taxonomy" id="1974634"/>
    <lineage>
        <taxon>Bacteria</taxon>
        <taxon>Candidatus Liptoniibacteriota</taxon>
    </lineage>
</organism>
<comment type="caution">
    <text evidence="1">The sequence shown here is derived from an EMBL/GenBank/DDBJ whole genome shotgun (WGS) entry which is preliminary data.</text>
</comment>
<proteinExistence type="predicted"/>
<accession>A0A2H0N736</accession>
<dbReference type="AlphaFoldDB" id="A0A2H0N736"/>
<evidence type="ECO:0000313" key="1">
    <source>
        <dbReference type="EMBL" id="PIR04720.1"/>
    </source>
</evidence>
<dbReference type="EMBL" id="PCWO01000043">
    <property type="protein sequence ID" value="PIR04720.1"/>
    <property type="molecule type" value="Genomic_DNA"/>
</dbReference>